<evidence type="ECO:0000256" key="1">
    <source>
        <dbReference type="ARBA" id="ARBA00004442"/>
    </source>
</evidence>
<name>A0ABY6NMY5_9FLAO</name>
<keyword evidence="5" id="KW-0998">Cell outer membrane</keyword>
<feature type="domain" description="SusD-like N-terminal" evidence="7">
    <location>
        <begin position="90"/>
        <end position="209"/>
    </location>
</feature>
<evidence type="ECO:0000259" key="7">
    <source>
        <dbReference type="Pfam" id="PF14322"/>
    </source>
</evidence>
<evidence type="ECO:0000256" key="2">
    <source>
        <dbReference type="ARBA" id="ARBA00006275"/>
    </source>
</evidence>
<dbReference type="CDD" id="cd08977">
    <property type="entry name" value="SusD"/>
    <property type="match status" value="1"/>
</dbReference>
<dbReference type="InterPro" id="IPR033985">
    <property type="entry name" value="SusD-like_N"/>
</dbReference>
<evidence type="ECO:0000313" key="8">
    <source>
        <dbReference type="EMBL" id="UZH54265.1"/>
    </source>
</evidence>
<keyword evidence="4" id="KW-0472">Membrane</keyword>
<evidence type="ECO:0000256" key="5">
    <source>
        <dbReference type="ARBA" id="ARBA00023237"/>
    </source>
</evidence>
<dbReference type="Pfam" id="PF07980">
    <property type="entry name" value="SusD_RagB"/>
    <property type="match status" value="1"/>
</dbReference>
<sequence length="484" mass="53628">MKKLNLIYVVGLLFFFGSCDDAIEIDQPGRLPAEQAYENVNDLELGLTGVYAQFDLNPEIYFTTIWTDEVSIDAPENGGQGQSDYGFVLNPSSAGPAVIWTSNYAAINAVNRVIEGAQGIEPSEGQQEKYNSILGQAYALRAFFYFQLQSYFTTDYADDSALGVPLVDYVPSINDEAVLRSTNGEIFAFIKDDLNKAEDLLVEESNATFVSQDFVTALRARMAAYRENYPDAATYASELLEDYAIADSLEYENIWEDEGNTEIIFELERTIGDNYDQQGASGSPAGAGYVGVNWAFTGPGPDGGVYYVMSQSLLNELNPADVRFNVLLHPESTTEVPVIDKYSGSESQPLMNDLKVFRASEMLLILAEAYVAMDRLEDAAALIKQLRDLRLGADTQIPVYASKTEAFGAILDERRIELAYEGHRYKDLKRLGERGNRGIERAPADCAVNNACSLDVTDYRFTFPIPIVELTATPELREQQNPGY</sequence>
<comment type="similarity">
    <text evidence="2">Belongs to the SusD family.</text>
</comment>
<comment type="subcellular location">
    <subcellularLocation>
        <location evidence="1">Cell outer membrane</location>
    </subcellularLocation>
</comment>
<accession>A0ABY6NMY5</accession>
<dbReference type="InterPro" id="IPR011990">
    <property type="entry name" value="TPR-like_helical_dom_sf"/>
</dbReference>
<evidence type="ECO:0000256" key="4">
    <source>
        <dbReference type="ARBA" id="ARBA00023136"/>
    </source>
</evidence>
<proteinExistence type="inferred from homology"/>
<dbReference type="Gene3D" id="1.25.40.390">
    <property type="match status" value="1"/>
</dbReference>
<keyword evidence="9" id="KW-1185">Reference proteome</keyword>
<evidence type="ECO:0000313" key="9">
    <source>
        <dbReference type="Proteomes" id="UP001163981"/>
    </source>
</evidence>
<dbReference type="Proteomes" id="UP001163981">
    <property type="component" value="Chromosome"/>
</dbReference>
<dbReference type="InterPro" id="IPR012944">
    <property type="entry name" value="SusD_RagB_dom"/>
</dbReference>
<protein>
    <submittedName>
        <fullName evidence="8">RagB/SusD family nutrient uptake outer membrane protein</fullName>
    </submittedName>
</protein>
<dbReference type="SUPFAM" id="SSF48452">
    <property type="entry name" value="TPR-like"/>
    <property type="match status" value="1"/>
</dbReference>
<dbReference type="EMBL" id="CP069620">
    <property type="protein sequence ID" value="UZH54265.1"/>
    <property type="molecule type" value="Genomic_DNA"/>
</dbReference>
<dbReference type="PROSITE" id="PS51257">
    <property type="entry name" value="PROKAR_LIPOPROTEIN"/>
    <property type="match status" value="1"/>
</dbReference>
<keyword evidence="3" id="KW-0732">Signal</keyword>
<organism evidence="8 9">
    <name type="scientific">Salinimicrobium tongyeongense</name>
    <dbReference type="NCBI Taxonomy" id="2809707"/>
    <lineage>
        <taxon>Bacteria</taxon>
        <taxon>Pseudomonadati</taxon>
        <taxon>Bacteroidota</taxon>
        <taxon>Flavobacteriia</taxon>
        <taxon>Flavobacteriales</taxon>
        <taxon>Flavobacteriaceae</taxon>
        <taxon>Salinimicrobium</taxon>
    </lineage>
</organism>
<feature type="domain" description="RagB/SusD" evidence="6">
    <location>
        <begin position="347"/>
        <end position="484"/>
    </location>
</feature>
<evidence type="ECO:0000259" key="6">
    <source>
        <dbReference type="Pfam" id="PF07980"/>
    </source>
</evidence>
<gene>
    <name evidence="8" type="ORF">JRG66_09675</name>
</gene>
<dbReference type="Pfam" id="PF14322">
    <property type="entry name" value="SusD-like_3"/>
    <property type="match status" value="1"/>
</dbReference>
<dbReference type="RefSeq" id="WP_265162582.1">
    <property type="nucleotide sequence ID" value="NZ_CP069620.1"/>
</dbReference>
<evidence type="ECO:0000256" key="3">
    <source>
        <dbReference type="ARBA" id="ARBA00022729"/>
    </source>
</evidence>
<reference evidence="8" key="1">
    <citation type="submission" date="2021-02" db="EMBL/GenBank/DDBJ databases">
        <title>Salinimicrobium sp. nov. isolated from seawater in Tongyeong, Republic of Korea.</title>
        <authorList>
            <person name="Lee S.-J."/>
        </authorList>
    </citation>
    <scope>NUCLEOTIDE SEQUENCE</scope>
    <source>
        <strain evidence="8">HN-2-9-2</strain>
    </source>
</reference>